<evidence type="ECO:0000313" key="4">
    <source>
        <dbReference type="Proteomes" id="UP001353858"/>
    </source>
</evidence>
<feature type="compositionally biased region" description="Basic residues" evidence="1">
    <location>
        <begin position="111"/>
        <end position="123"/>
    </location>
</feature>
<evidence type="ECO:0000256" key="1">
    <source>
        <dbReference type="SAM" id="MobiDB-lite"/>
    </source>
</evidence>
<name>A0AAN7NXK3_9COLE</name>
<feature type="region of interest" description="Disordered" evidence="1">
    <location>
        <begin position="91"/>
        <end position="131"/>
    </location>
</feature>
<protein>
    <recommendedName>
        <fullName evidence="2">SCA7 domain-containing protein</fullName>
    </recommendedName>
</protein>
<dbReference type="EMBL" id="JARPUR010000008">
    <property type="protein sequence ID" value="KAK4872232.1"/>
    <property type="molecule type" value="Genomic_DNA"/>
</dbReference>
<dbReference type="InterPro" id="IPR052237">
    <property type="entry name" value="Ataxin-7-like_regulator"/>
</dbReference>
<dbReference type="InterPro" id="IPR013243">
    <property type="entry name" value="SCA7_dom"/>
</dbReference>
<organism evidence="3 4">
    <name type="scientific">Aquatica leii</name>
    <dbReference type="NCBI Taxonomy" id="1421715"/>
    <lineage>
        <taxon>Eukaryota</taxon>
        <taxon>Metazoa</taxon>
        <taxon>Ecdysozoa</taxon>
        <taxon>Arthropoda</taxon>
        <taxon>Hexapoda</taxon>
        <taxon>Insecta</taxon>
        <taxon>Pterygota</taxon>
        <taxon>Neoptera</taxon>
        <taxon>Endopterygota</taxon>
        <taxon>Coleoptera</taxon>
        <taxon>Polyphaga</taxon>
        <taxon>Elateriformia</taxon>
        <taxon>Elateroidea</taxon>
        <taxon>Lampyridae</taxon>
        <taxon>Luciolinae</taxon>
        <taxon>Aquatica</taxon>
    </lineage>
</organism>
<dbReference type="PANTHER" id="PTHR15117">
    <property type="entry name" value="ATAXIN 7 RELATED"/>
    <property type="match status" value="1"/>
</dbReference>
<accession>A0AAN7NXK3</accession>
<dbReference type="Gene3D" id="6.10.140.1270">
    <property type="match status" value="1"/>
</dbReference>
<feature type="compositionally biased region" description="Polar residues" evidence="1">
    <location>
        <begin position="91"/>
        <end position="102"/>
    </location>
</feature>
<dbReference type="Proteomes" id="UP001353858">
    <property type="component" value="Unassembled WGS sequence"/>
</dbReference>
<reference evidence="4" key="1">
    <citation type="submission" date="2023-01" db="EMBL/GenBank/DDBJ databases">
        <title>Key to firefly adult light organ development and bioluminescence: homeobox transcription factors regulate luciferase expression and transportation to peroxisome.</title>
        <authorList>
            <person name="Fu X."/>
        </authorList>
    </citation>
    <scope>NUCLEOTIDE SEQUENCE [LARGE SCALE GENOMIC DNA]</scope>
</reference>
<dbReference type="PROSITE" id="PS51505">
    <property type="entry name" value="SCA7"/>
    <property type="match status" value="1"/>
</dbReference>
<dbReference type="PANTHER" id="PTHR15117:SF24">
    <property type="entry name" value="SCA7 DOMAIN-CONTAINING PROTEIN"/>
    <property type="match status" value="1"/>
</dbReference>
<evidence type="ECO:0000259" key="2">
    <source>
        <dbReference type="PROSITE" id="PS51505"/>
    </source>
</evidence>
<proteinExistence type="predicted"/>
<dbReference type="Pfam" id="PF08313">
    <property type="entry name" value="SCA7"/>
    <property type="match status" value="1"/>
</dbReference>
<evidence type="ECO:0000313" key="3">
    <source>
        <dbReference type="EMBL" id="KAK4872232.1"/>
    </source>
</evidence>
<comment type="caution">
    <text evidence="3">The sequence shown here is derived from an EMBL/GenBank/DDBJ whole genome shotgun (WGS) entry which is preliminary data.</text>
</comment>
<sequence>MWEEHMVLRNCSGQMWNNSPASKYLENLPIANAEGSSVTDTRYLLPRENVFTFGFQNGITNPVIYFSCKLCQLLIKIHELKNHMLSKHPNLETTVGSTTQSSPPQPGGGTKSKKNSHKSKKKVVPPPNVPPPPLFSNIEMLNPVNTVPALENLLPPVLQPVETVKENNSTFTMEVETIPNVSPPTLSTQIAAPRIIRVPAVSILKPKEERLQLHKHKKSKKKKSDYNPDKHCGVLDSLKQPCLRTITCANHSIMERRAVRGRTTSLDSLIANYKSVKVKPKVHCIPTIPISIAPKHCSTVKEVKNGYRYVEVIYDKKNDSPKINPAEESNASLPAEGNFLPKSHCIISVPKRENSVLKTIKLADSTNARNVPQSLLLATNNTEMELMTAKSKTTNGKLIKLRLIPSNSTLAIPKLADSSTPLTPTLYSLHPKPMTMLTGALRRVGSSIVLQNSSRLERQRMDLQAVVNQHKQLKISVANKAVLLLNSNHTKQSILKNNVKNNTKANLKRMALDKTNINEFKHMKVIAADLNGILLNANFSESNEIQNSDKISLLK</sequence>
<gene>
    <name evidence="3" type="ORF">RN001_016356</name>
</gene>
<keyword evidence="4" id="KW-1185">Reference proteome</keyword>
<feature type="domain" description="SCA7" evidence="2">
    <location>
        <begin position="219"/>
        <end position="285"/>
    </location>
</feature>
<dbReference type="AlphaFoldDB" id="A0AAN7NXK3"/>